<keyword evidence="3 8" id="KW-0812">Transmembrane</keyword>
<evidence type="ECO:0000256" key="2">
    <source>
        <dbReference type="ARBA" id="ARBA00022475"/>
    </source>
</evidence>
<name>A0A226DM18_FOLCA</name>
<dbReference type="InterPro" id="IPR052192">
    <property type="entry name" value="Insect_Ionotropic_Sensory_Rcpt"/>
</dbReference>
<feature type="transmembrane region" description="Helical" evidence="8">
    <location>
        <begin position="663"/>
        <end position="683"/>
    </location>
</feature>
<keyword evidence="6" id="KW-0675">Receptor</keyword>
<evidence type="ECO:0000313" key="10">
    <source>
        <dbReference type="EMBL" id="OXA45904.1"/>
    </source>
</evidence>
<feature type="chain" id="PRO_5012466147" evidence="9">
    <location>
        <begin position="25"/>
        <end position="730"/>
    </location>
</feature>
<keyword evidence="5 8" id="KW-0472">Membrane</keyword>
<dbReference type="Gene3D" id="1.10.287.70">
    <property type="match status" value="1"/>
</dbReference>
<keyword evidence="7" id="KW-0325">Glycoprotein</keyword>
<reference evidence="10 11" key="1">
    <citation type="submission" date="2015-12" db="EMBL/GenBank/DDBJ databases">
        <title>The genome of Folsomia candida.</title>
        <authorList>
            <person name="Faddeeva A."/>
            <person name="Derks M.F."/>
            <person name="Anvar Y."/>
            <person name="Smit S."/>
            <person name="Van Straalen N."/>
            <person name="Roelofs D."/>
        </authorList>
    </citation>
    <scope>NUCLEOTIDE SEQUENCE [LARGE SCALE GENOMIC DNA]</scope>
    <source>
        <strain evidence="10 11">VU population</strain>
        <tissue evidence="10">Whole body</tissue>
    </source>
</reference>
<evidence type="ECO:0000256" key="8">
    <source>
        <dbReference type="SAM" id="Phobius"/>
    </source>
</evidence>
<dbReference type="AlphaFoldDB" id="A0A226DM18"/>
<evidence type="ECO:0000256" key="6">
    <source>
        <dbReference type="ARBA" id="ARBA00023170"/>
    </source>
</evidence>
<evidence type="ECO:0000256" key="4">
    <source>
        <dbReference type="ARBA" id="ARBA00022989"/>
    </source>
</evidence>
<feature type="signal peptide" evidence="9">
    <location>
        <begin position="1"/>
        <end position="24"/>
    </location>
</feature>
<keyword evidence="2" id="KW-1003">Cell membrane</keyword>
<feature type="transmembrane region" description="Helical" evidence="8">
    <location>
        <begin position="367"/>
        <end position="386"/>
    </location>
</feature>
<feature type="transmembrane region" description="Helical" evidence="8">
    <location>
        <begin position="337"/>
        <end position="355"/>
    </location>
</feature>
<gene>
    <name evidence="10" type="ORF">Fcan01_19305</name>
</gene>
<dbReference type="Proteomes" id="UP000198287">
    <property type="component" value="Unassembled WGS sequence"/>
</dbReference>
<evidence type="ECO:0000313" key="11">
    <source>
        <dbReference type="Proteomes" id="UP000198287"/>
    </source>
</evidence>
<dbReference type="GO" id="GO:0005886">
    <property type="term" value="C:plasma membrane"/>
    <property type="evidence" value="ECO:0007669"/>
    <property type="project" value="UniProtKB-SubCell"/>
</dbReference>
<evidence type="ECO:0000256" key="1">
    <source>
        <dbReference type="ARBA" id="ARBA00004651"/>
    </source>
</evidence>
<feature type="transmembrane region" description="Helical" evidence="8">
    <location>
        <begin position="392"/>
        <end position="415"/>
    </location>
</feature>
<keyword evidence="4 8" id="KW-1133">Transmembrane helix</keyword>
<evidence type="ECO:0000256" key="7">
    <source>
        <dbReference type="ARBA" id="ARBA00023180"/>
    </source>
</evidence>
<accession>A0A226DM18</accession>
<dbReference type="PANTHER" id="PTHR42643:SF24">
    <property type="entry name" value="IONOTROPIC RECEPTOR 60A"/>
    <property type="match status" value="1"/>
</dbReference>
<proteinExistence type="predicted"/>
<evidence type="ECO:0000256" key="9">
    <source>
        <dbReference type="SAM" id="SignalP"/>
    </source>
</evidence>
<comment type="caution">
    <text evidence="10">The sequence shown here is derived from an EMBL/GenBank/DDBJ whole genome shotgun (WGS) entry which is preliminary data.</text>
</comment>
<dbReference type="EMBL" id="LNIX01000016">
    <property type="protein sequence ID" value="OXA45904.1"/>
    <property type="molecule type" value="Genomic_DNA"/>
</dbReference>
<dbReference type="OrthoDB" id="8299140at2759"/>
<dbReference type="PANTHER" id="PTHR42643">
    <property type="entry name" value="IONOTROPIC RECEPTOR 20A-RELATED"/>
    <property type="match status" value="1"/>
</dbReference>
<organism evidence="10 11">
    <name type="scientific">Folsomia candida</name>
    <name type="common">Springtail</name>
    <dbReference type="NCBI Taxonomy" id="158441"/>
    <lineage>
        <taxon>Eukaryota</taxon>
        <taxon>Metazoa</taxon>
        <taxon>Ecdysozoa</taxon>
        <taxon>Arthropoda</taxon>
        <taxon>Hexapoda</taxon>
        <taxon>Collembola</taxon>
        <taxon>Entomobryomorpha</taxon>
        <taxon>Isotomoidea</taxon>
        <taxon>Isotomidae</taxon>
        <taxon>Proisotominae</taxon>
        <taxon>Folsomia</taxon>
    </lineage>
</organism>
<evidence type="ECO:0000256" key="3">
    <source>
        <dbReference type="ARBA" id="ARBA00022692"/>
    </source>
</evidence>
<evidence type="ECO:0000256" key="5">
    <source>
        <dbReference type="ARBA" id="ARBA00023136"/>
    </source>
</evidence>
<sequence length="730" mass="84269">MQSNNSTFLFYLCLTVAFTQLGHATTPKTISSYRDLLVNLSACDLQIFHSWDYDNQMSFPDFNLVSTNIFMPKYAHFPLLVDYWSSELPVLDIFRSRVSPCRLCFIFLSPKSYSSNDSFEFQAGGWIQIAAMSHLYYHVTNYRPSIPSTNALITVVINKPEFKHLALSKFRQPMFHYLVVLVVSRGEDFEMCFRRLTTILINVIWENINCIKEVELTEGNYPRAVEMYRSKREKWCIDETQITSDTINPDPYGKNILAVRKVAFEIYSHANVTLALFFTCSTTYIRHVQLKFNMANRPQDSSLILIETAFEGYQFLTCYSEPYISLDFYISPFQTEVWIVLGTTISIIIALTTVVQHFTSLLEHKHFSIWMYVLASIFEEGGFIPSRAERQIFFRISLGIWGVMSVVLTNGYNGIMISELNSPRRQSHPDAFVQLECHSLFKISLKYRHFDLESFSGPDKKEIYRDLSAWSSETLYPFQTDLRLLKEMLPSNFHSLYQHDINLTSVDNKCFRILSPFDENIPLKAFPEFLEVLLSLSYYFSPFYIIPNVFKNLILFSPKHAFFPKCFSYLNGNLTYSILRSNIEREVFAVSAESIQNYPSGLSIRNGWKSRVDRGFKGVVETGIWGHVEKSELRAKQLSRKPAIASEKSKDDKPVNIATLKGTWPTVFVLVGCFISVTIPVFIVECRRIAGKLVKNVGVVILKRYRRPRRKIDKRETCIAIAVCDAGKQN</sequence>
<protein>
    <submittedName>
        <fullName evidence="10">Uncharacterized protein</fullName>
    </submittedName>
</protein>
<comment type="subcellular location">
    <subcellularLocation>
        <location evidence="1">Cell membrane</location>
        <topology evidence="1">Multi-pass membrane protein</topology>
    </subcellularLocation>
</comment>
<keyword evidence="9" id="KW-0732">Signal</keyword>
<keyword evidence="11" id="KW-1185">Reference proteome</keyword>